<evidence type="ECO:0000256" key="4">
    <source>
        <dbReference type="ARBA" id="ARBA00022438"/>
    </source>
</evidence>
<comment type="similarity">
    <text evidence="2">Belongs to the peptidase S15 family.</text>
</comment>
<dbReference type="Proteomes" id="UP000612282">
    <property type="component" value="Unassembled WGS sequence"/>
</dbReference>
<evidence type="ECO:0000256" key="5">
    <source>
        <dbReference type="ARBA" id="ARBA00022670"/>
    </source>
</evidence>
<evidence type="ECO:0000256" key="9">
    <source>
        <dbReference type="SAM" id="SignalP"/>
    </source>
</evidence>
<dbReference type="PANTHER" id="PTHR43056:SF10">
    <property type="entry name" value="COCE_NOND FAMILY, PUTATIVE (AFU_ORTHOLOGUE AFUA_7G00600)-RELATED"/>
    <property type="match status" value="1"/>
</dbReference>
<keyword evidence="6" id="KW-0378">Hydrolase</keyword>
<dbReference type="EC" id="3.4.14.11" evidence="3"/>
<comment type="caution">
    <text evidence="11">The sequence shown here is derived from an EMBL/GenBank/DDBJ whole genome shotgun (WGS) entry which is preliminary data.</text>
</comment>
<evidence type="ECO:0000259" key="10">
    <source>
        <dbReference type="SMART" id="SM00939"/>
    </source>
</evidence>
<keyword evidence="12" id="KW-1185">Reference proteome</keyword>
<keyword evidence="5" id="KW-0645">Protease</keyword>
<comment type="catalytic activity">
    <reaction evidence="1">
        <text>Hydrolyzes Xaa-Pro-|- bonds to release unblocked, N-terminal dipeptides from substrates including Ala-Pro-|-p-nitroanilide and (sequentially) Tyr-Pro-|-Phe-Pro-|-Gly-Pro-|-Ile.</text>
        <dbReference type="EC" id="3.4.14.11"/>
    </reaction>
</comment>
<evidence type="ECO:0000256" key="1">
    <source>
        <dbReference type="ARBA" id="ARBA00000123"/>
    </source>
</evidence>
<dbReference type="InterPro" id="IPR008979">
    <property type="entry name" value="Galactose-bd-like_sf"/>
</dbReference>
<dbReference type="InterPro" id="IPR013736">
    <property type="entry name" value="Xaa-Pro_dipept_C"/>
</dbReference>
<evidence type="ECO:0000313" key="11">
    <source>
        <dbReference type="EMBL" id="GID52308.1"/>
    </source>
</evidence>
<dbReference type="SMART" id="SM00939">
    <property type="entry name" value="PepX_C"/>
    <property type="match status" value="1"/>
</dbReference>
<organism evidence="11 12">
    <name type="scientific">Actinoplanes couchii</name>
    <dbReference type="NCBI Taxonomy" id="403638"/>
    <lineage>
        <taxon>Bacteria</taxon>
        <taxon>Bacillati</taxon>
        <taxon>Actinomycetota</taxon>
        <taxon>Actinomycetes</taxon>
        <taxon>Micromonosporales</taxon>
        <taxon>Micromonosporaceae</taxon>
        <taxon>Actinoplanes</taxon>
    </lineage>
</organism>
<feature type="domain" description="Xaa-Pro dipeptidyl-peptidase C-terminal" evidence="10">
    <location>
        <begin position="351"/>
        <end position="583"/>
    </location>
</feature>
<dbReference type="InterPro" id="IPR005674">
    <property type="entry name" value="CocE/Ser_esterase"/>
</dbReference>
<dbReference type="SUPFAM" id="SSF53474">
    <property type="entry name" value="alpha/beta-Hydrolases"/>
    <property type="match status" value="1"/>
</dbReference>
<dbReference type="Gene3D" id="2.60.120.260">
    <property type="entry name" value="Galactose-binding domain-like"/>
    <property type="match status" value="1"/>
</dbReference>
<dbReference type="SUPFAM" id="SSF49785">
    <property type="entry name" value="Galactose-binding domain-like"/>
    <property type="match status" value="1"/>
</dbReference>
<evidence type="ECO:0000256" key="7">
    <source>
        <dbReference type="ARBA" id="ARBA00022825"/>
    </source>
</evidence>
<keyword evidence="9" id="KW-0732">Signal</keyword>
<dbReference type="Pfam" id="PF02129">
    <property type="entry name" value="Peptidase_S15"/>
    <property type="match status" value="1"/>
</dbReference>
<evidence type="ECO:0000313" key="12">
    <source>
        <dbReference type="Proteomes" id="UP000612282"/>
    </source>
</evidence>
<dbReference type="InterPro" id="IPR050585">
    <property type="entry name" value="Xaa-Pro_dipeptidyl-ppase/CocE"/>
</dbReference>
<feature type="signal peptide" evidence="9">
    <location>
        <begin position="1"/>
        <end position="25"/>
    </location>
</feature>
<gene>
    <name evidence="11" type="primary">pepX_1</name>
    <name evidence="11" type="ORF">Aco03nite_007120</name>
</gene>
<dbReference type="NCBIfam" id="NF003780">
    <property type="entry name" value="PRK05371.1-1"/>
    <property type="match status" value="1"/>
</dbReference>
<evidence type="ECO:0000256" key="3">
    <source>
        <dbReference type="ARBA" id="ARBA00012463"/>
    </source>
</evidence>
<dbReference type="InterPro" id="IPR008252">
    <property type="entry name" value="Pept_S15_Xpro"/>
</dbReference>
<evidence type="ECO:0000256" key="2">
    <source>
        <dbReference type="ARBA" id="ARBA00010819"/>
    </source>
</evidence>
<dbReference type="PANTHER" id="PTHR43056">
    <property type="entry name" value="PEPTIDASE S9 PROLYL OLIGOPEPTIDASE"/>
    <property type="match status" value="1"/>
</dbReference>
<evidence type="ECO:0000256" key="8">
    <source>
        <dbReference type="ARBA" id="ARBA00030045"/>
    </source>
</evidence>
<dbReference type="RefSeq" id="WP_239144885.1">
    <property type="nucleotide sequence ID" value="NZ_BAAAQE010000054.1"/>
</dbReference>
<dbReference type="Pfam" id="PF08530">
    <property type="entry name" value="PepX_C"/>
    <property type="match status" value="1"/>
</dbReference>
<name>A0ABQ3X1N1_9ACTN</name>
<keyword evidence="7" id="KW-0720">Serine protease</keyword>
<feature type="chain" id="PRO_5045591115" description="Xaa-Pro dipeptidyl-peptidase" evidence="9">
    <location>
        <begin position="26"/>
        <end position="587"/>
    </location>
</feature>
<reference evidence="11 12" key="1">
    <citation type="submission" date="2021-01" db="EMBL/GenBank/DDBJ databases">
        <title>Whole genome shotgun sequence of Actinoplanes couchii NBRC 106145.</title>
        <authorList>
            <person name="Komaki H."/>
            <person name="Tamura T."/>
        </authorList>
    </citation>
    <scope>NUCLEOTIDE SEQUENCE [LARGE SCALE GENOMIC DNA]</scope>
    <source>
        <strain evidence="11 12">NBRC 106145</strain>
    </source>
</reference>
<proteinExistence type="inferred from homology"/>
<dbReference type="Gene3D" id="3.40.50.1820">
    <property type="entry name" value="alpha/beta hydrolase"/>
    <property type="match status" value="1"/>
</dbReference>
<dbReference type="EMBL" id="BOMG01000014">
    <property type="protein sequence ID" value="GID52308.1"/>
    <property type="molecule type" value="Genomic_DNA"/>
</dbReference>
<evidence type="ECO:0000256" key="6">
    <source>
        <dbReference type="ARBA" id="ARBA00022801"/>
    </source>
</evidence>
<dbReference type="Gene3D" id="1.10.246.70">
    <property type="match status" value="1"/>
</dbReference>
<keyword evidence="4" id="KW-0031">Aminopeptidase</keyword>
<dbReference type="InterPro" id="IPR000383">
    <property type="entry name" value="Xaa-Pro-like_dom"/>
</dbReference>
<dbReference type="InterPro" id="IPR029058">
    <property type="entry name" value="AB_hydrolase_fold"/>
</dbReference>
<dbReference type="PRINTS" id="PR00923">
    <property type="entry name" value="LACTOPTASE"/>
</dbReference>
<sequence>MPIRLLTVLMLLAGSVVITAGPAAAATGTQPVHDYSAAIREQVWVQSAVDSDADGKPDRVAVRIIRPATGTRVPVIFQASPYYAGLVDVPNHDDVDRDGSTRKSLDSSRSADITFAGYLDNYFVPRGYAVVFADSLGSGGSDGCPTSGGRNETLGMKAVVDWLNGRAPGFTAEGLPVRADWSTGRTGMIGVSYNGTLPNAVAATGVRGLETIVPIAGISSWYDYYRSHGGVVAPGGYQGEDTDVLARAVLTRANPEVCADVTAHLEQEQDRETGDYSAYWAERDYLRDAHRVKASVLLVHGLHDFNVRTGQAGQWWDALARNGVPRKLWLHQAAHTDPFHIRRAEWLSTLHRWFDKWLYRIDTGVTREPIADVEVAPNQWVTSANWPLPGSRKINFKLGGGTFTDDTSRTAESLAATPDSTDANRLVSLGAPLTRDTRLSGTPVVTVRAGLTRKSPYLTALLVDYGTADRFVRTRTRTEQDCIGPGIEGDPGCFARREHVTASSDHEIVTRGWIDVRNRFSPSVTTPIRPGQPYTFRWDLQSTDHVFAAGHRIGVVLISTDRDHTLRYPAGTVVDVRAGSSLELRLN</sequence>
<protein>
    <recommendedName>
        <fullName evidence="3">Xaa-Pro dipeptidyl-peptidase</fullName>
        <ecNumber evidence="3">3.4.14.11</ecNumber>
    </recommendedName>
    <alternativeName>
        <fullName evidence="8">X-prolyl-dipeptidyl aminopeptidase</fullName>
    </alternativeName>
</protein>
<dbReference type="NCBIfam" id="TIGR00976">
    <property type="entry name" value="CocE_NonD"/>
    <property type="match status" value="1"/>
</dbReference>
<accession>A0ABQ3X1N1</accession>